<dbReference type="Proteomes" id="UP001054945">
    <property type="component" value="Unassembled WGS sequence"/>
</dbReference>
<reference evidence="1 2" key="1">
    <citation type="submission" date="2021-06" db="EMBL/GenBank/DDBJ databases">
        <title>Caerostris extrusa draft genome.</title>
        <authorList>
            <person name="Kono N."/>
            <person name="Arakawa K."/>
        </authorList>
    </citation>
    <scope>NUCLEOTIDE SEQUENCE [LARGE SCALE GENOMIC DNA]</scope>
</reference>
<gene>
    <name evidence="1" type="ORF">CEXT_170931</name>
</gene>
<proteinExistence type="predicted"/>
<accession>A0AAV4XWM9</accession>
<dbReference type="AlphaFoldDB" id="A0AAV4XWM9"/>
<evidence type="ECO:0000313" key="1">
    <source>
        <dbReference type="EMBL" id="GIY98310.1"/>
    </source>
</evidence>
<name>A0AAV4XWM9_CAEEX</name>
<comment type="caution">
    <text evidence="1">The sequence shown here is derived from an EMBL/GenBank/DDBJ whole genome shotgun (WGS) entry which is preliminary data.</text>
</comment>
<protein>
    <submittedName>
        <fullName evidence="1">Uncharacterized protein</fullName>
    </submittedName>
</protein>
<organism evidence="1 2">
    <name type="scientific">Caerostris extrusa</name>
    <name type="common">Bark spider</name>
    <name type="synonym">Caerostris bankana</name>
    <dbReference type="NCBI Taxonomy" id="172846"/>
    <lineage>
        <taxon>Eukaryota</taxon>
        <taxon>Metazoa</taxon>
        <taxon>Ecdysozoa</taxon>
        <taxon>Arthropoda</taxon>
        <taxon>Chelicerata</taxon>
        <taxon>Arachnida</taxon>
        <taxon>Araneae</taxon>
        <taxon>Araneomorphae</taxon>
        <taxon>Entelegynae</taxon>
        <taxon>Araneoidea</taxon>
        <taxon>Araneidae</taxon>
        <taxon>Caerostris</taxon>
    </lineage>
</organism>
<sequence length="78" mass="8862">MGEVLVRVLDPMSSSRELLSHVELLDETVVQSDVAYPVHLPLNEFSVTLGNGLWDRYSLSTLYIGMQYRVQIRQVVVV</sequence>
<evidence type="ECO:0000313" key="2">
    <source>
        <dbReference type="Proteomes" id="UP001054945"/>
    </source>
</evidence>
<dbReference type="EMBL" id="BPLR01018280">
    <property type="protein sequence ID" value="GIY98310.1"/>
    <property type="molecule type" value="Genomic_DNA"/>
</dbReference>
<keyword evidence="2" id="KW-1185">Reference proteome</keyword>